<dbReference type="InterPro" id="IPR054402">
    <property type="entry name" value="Tt1218-like_dom"/>
</dbReference>
<feature type="domain" description="Type IV pilin Tt1218-like" evidence="1">
    <location>
        <begin position="27"/>
        <end position="78"/>
    </location>
</feature>
<dbReference type="STRING" id="1121942.SAMN02745148_03195"/>
<dbReference type="PROSITE" id="PS00409">
    <property type="entry name" value="PROKAR_NTER_METHYL"/>
    <property type="match status" value="1"/>
</dbReference>
<name>A0A1M5DDM8_9GAMM</name>
<gene>
    <name evidence="2" type="ORF">SAMN02745148_03195</name>
</gene>
<evidence type="ECO:0000259" key="1">
    <source>
        <dbReference type="Pfam" id="PF22150"/>
    </source>
</evidence>
<evidence type="ECO:0000313" key="3">
    <source>
        <dbReference type="Proteomes" id="UP000184346"/>
    </source>
</evidence>
<organism evidence="2 3">
    <name type="scientific">Modicisalibacter ilicicola DSM 19980</name>
    <dbReference type="NCBI Taxonomy" id="1121942"/>
    <lineage>
        <taxon>Bacteria</taxon>
        <taxon>Pseudomonadati</taxon>
        <taxon>Pseudomonadota</taxon>
        <taxon>Gammaproteobacteria</taxon>
        <taxon>Oceanospirillales</taxon>
        <taxon>Halomonadaceae</taxon>
        <taxon>Modicisalibacter</taxon>
    </lineage>
</organism>
<dbReference type="OrthoDB" id="6170251at2"/>
<dbReference type="EMBL" id="FQUJ01000017">
    <property type="protein sequence ID" value="SHF65026.1"/>
    <property type="molecule type" value="Genomic_DNA"/>
</dbReference>
<accession>A0A1M5DDM8</accession>
<dbReference type="Proteomes" id="UP000184346">
    <property type="component" value="Unassembled WGS sequence"/>
</dbReference>
<dbReference type="RefSeq" id="WP_072824673.1">
    <property type="nucleotide sequence ID" value="NZ_FQUJ01000017.1"/>
</dbReference>
<proteinExistence type="predicted"/>
<dbReference type="AlphaFoldDB" id="A0A1M5DDM8"/>
<dbReference type="InterPro" id="IPR012902">
    <property type="entry name" value="N_methyl_site"/>
</dbReference>
<evidence type="ECO:0000313" key="2">
    <source>
        <dbReference type="EMBL" id="SHF65026.1"/>
    </source>
</evidence>
<sequence>MRQTGVSLIESLIALLLISIALLGVAGLQLTSLQDARDARWRVEAISLANGMLELMRTDADEAAAFTLPLDAASPACGPSEPGACLRDAWLADVAQTLPNAVATVSVAQVNDVDRVAISLRWRQQPPDAANPLPACGADAASGGCVMLDTRL</sequence>
<reference evidence="2 3" key="1">
    <citation type="submission" date="2016-11" db="EMBL/GenBank/DDBJ databases">
        <authorList>
            <person name="Jaros S."/>
            <person name="Januszkiewicz K."/>
            <person name="Wedrychowicz H."/>
        </authorList>
    </citation>
    <scope>NUCLEOTIDE SEQUENCE [LARGE SCALE GENOMIC DNA]</scope>
    <source>
        <strain evidence="2 3">DSM 19980</strain>
    </source>
</reference>
<dbReference type="NCBIfam" id="TIGR02532">
    <property type="entry name" value="IV_pilin_GFxxxE"/>
    <property type="match status" value="1"/>
</dbReference>
<protein>
    <submittedName>
        <fullName evidence="2">Type IV pilus assembly protein PilV</fullName>
    </submittedName>
</protein>
<dbReference type="Pfam" id="PF22150">
    <property type="entry name" value="Tt1218-like"/>
    <property type="match status" value="1"/>
</dbReference>
<keyword evidence="3" id="KW-1185">Reference proteome</keyword>